<evidence type="ECO:0000313" key="3">
    <source>
        <dbReference type="Proteomes" id="UP000291286"/>
    </source>
</evidence>
<dbReference type="InterPro" id="IPR035994">
    <property type="entry name" value="Nucleoside_phosphorylase_sf"/>
</dbReference>
<feature type="signal peptide" evidence="1">
    <location>
        <begin position="1"/>
        <end position="23"/>
    </location>
</feature>
<dbReference type="PIRSF" id="PIRSF013171">
    <property type="entry name" value="Pur_nuclsid_perm"/>
    <property type="match status" value="1"/>
</dbReference>
<proteinExistence type="predicted"/>
<gene>
    <name evidence="2" type="ORF">EA661_03335</name>
</gene>
<dbReference type="InterPro" id="IPR009486">
    <property type="entry name" value="Pur_nuclsid_perm"/>
</dbReference>
<organism evidence="2 3">
    <name type="scientific">Pseudoxanthomonas winnipegensis</name>
    <dbReference type="NCBI Taxonomy" id="2480810"/>
    <lineage>
        <taxon>Bacteria</taxon>
        <taxon>Pseudomonadati</taxon>
        <taxon>Pseudomonadota</taxon>
        <taxon>Gammaproteobacteria</taxon>
        <taxon>Lysobacterales</taxon>
        <taxon>Lysobacteraceae</taxon>
        <taxon>Pseudoxanthomonas</taxon>
    </lineage>
</organism>
<dbReference type="Proteomes" id="UP000291286">
    <property type="component" value="Unassembled WGS sequence"/>
</dbReference>
<reference evidence="2 3" key="1">
    <citation type="submission" date="2019-02" db="EMBL/GenBank/DDBJ databases">
        <title>WGS of Pseudoxanthomonas species novum from clinical isolates.</title>
        <authorList>
            <person name="Bernier A.-M."/>
            <person name="Bernard K."/>
            <person name="Vachon A."/>
        </authorList>
    </citation>
    <scope>NUCLEOTIDE SEQUENCE [LARGE SCALE GENOMIC DNA]</scope>
    <source>
        <strain evidence="2 3">NML171202</strain>
    </source>
</reference>
<dbReference type="Pfam" id="PF06516">
    <property type="entry name" value="NUP"/>
    <property type="match status" value="1"/>
</dbReference>
<dbReference type="GO" id="GO:0003824">
    <property type="term" value="F:catalytic activity"/>
    <property type="evidence" value="ECO:0007669"/>
    <property type="project" value="InterPro"/>
</dbReference>
<sequence>MFRPLIKLLLPALLGLCAMPALAQRPLAPKVLVITMFAPEAAPWREAERFDTQVPVPGLSPKYPTVDCTRAGLCLMTTDMGLANAASSVAALVASPRFDLRRTYFLIAGIGGVAPEQGTLGSAHWARYAIDGGLMRAVDPRQQPAGWSSNLLMLGATAPGQKVEHRTGTEVFQLDEALLQKAYALSAGVPLEDSDAAAAYRLQYPQPAARAAPAVSICDSLTSDTYWHGSLIATAMEAYVQLTTDGRGHYCITQMEDNATLTALQRGAEAGRLQFARVALLRTASNFDREAPGQDVGASLSAKSGGFLPSTHNAYRVGHALTEAILAHWEAWSHGVPKE</sequence>
<dbReference type="GO" id="GO:0009116">
    <property type="term" value="P:nucleoside metabolic process"/>
    <property type="evidence" value="ECO:0007669"/>
    <property type="project" value="InterPro"/>
</dbReference>
<dbReference type="PANTHER" id="PTHR38643">
    <property type="entry name" value="PURINE NUCLEOSIDE PERMEASE C285.05-RELATED"/>
    <property type="match status" value="1"/>
</dbReference>
<accession>A0A4Q8LRI3</accession>
<keyword evidence="1" id="KW-0732">Signal</keyword>
<protein>
    <submittedName>
        <fullName evidence="2">Purine nucleoside permease</fullName>
    </submittedName>
</protein>
<dbReference type="PANTHER" id="PTHR38643:SF1">
    <property type="entry name" value="PURINE NUCLEOSIDE PERMEASE C285.05-RELATED"/>
    <property type="match status" value="1"/>
</dbReference>
<feature type="chain" id="PRO_5020299850" evidence="1">
    <location>
        <begin position="24"/>
        <end position="339"/>
    </location>
</feature>
<dbReference type="AlphaFoldDB" id="A0A4Q8LRI3"/>
<name>A0A4Q8LRI3_9GAMM</name>
<evidence type="ECO:0000313" key="2">
    <source>
        <dbReference type="EMBL" id="TAA33305.1"/>
    </source>
</evidence>
<evidence type="ECO:0000256" key="1">
    <source>
        <dbReference type="SAM" id="SignalP"/>
    </source>
</evidence>
<dbReference type="GO" id="GO:0055085">
    <property type="term" value="P:transmembrane transport"/>
    <property type="evidence" value="ECO:0007669"/>
    <property type="project" value="InterPro"/>
</dbReference>
<comment type="caution">
    <text evidence="2">The sequence shown here is derived from an EMBL/GenBank/DDBJ whole genome shotgun (WGS) entry which is preliminary data.</text>
</comment>
<dbReference type="Gene3D" id="3.40.50.1580">
    <property type="entry name" value="Nucleoside phosphorylase domain"/>
    <property type="match status" value="1"/>
</dbReference>
<dbReference type="EMBL" id="SHMB01000001">
    <property type="protein sequence ID" value="TAA33305.1"/>
    <property type="molecule type" value="Genomic_DNA"/>
</dbReference>
<dbReference type="RefSeq" id="WP_130515689.1">
    <property type="nucleotide sequence ID" value="NZ_SHMB01000001.1"/>
</dbReference>